<dbReference type="GO" id="GO:0005886">
    <property type="term" value="C:plasma membrane"/>
    <property type="evidence" value="ECO:0007669"/>
    <property type="project" value="UniProtKB-SubCell"/>
</dbReference>
<keyword evidence="6" id="KW-0868">Chloride</keyword>
<evidence type="ECO:0000256" key="4">
    <source>
        <dbReference type="ARBA" id="ARBA00023136"/>
    </source>
</evidence>
<evidence type="ECO:0000256" key="7">
    <source>
        <dbReference type="SAM" id="MobiDB-lite"/>
    </source>
</evidence>
<accession>A0A7E4VFE0</accession>
<dbReference type="Pfam" id="PF01062">
    <property type="entry name" value="Bestrophin"/>
    <property type="match status" value="1"/>
</dbReference>
<keyword evidence="6" id="KW-0813">Transport</keyword>
<dbReference type="PANTHER" id="PTHR10736:SF20">
    <property type="entry name" value="BESTROPHIN HOMOLOG 22"/>
    <property type="match status" value="1"/>
</dbReference>
<dbReference type="WBParaSite" id="Pan_g20436.t1">
    <property type="protein sequence ID" value="Pan_g20436.t1"/>
    <property type="gene ID" value="Pan_g20436"/>
</dbReference>
<keyword evidence="6" id="KW-0406">Ion transport</keyword>
<comment type="function">
    <text evidence="6">Forms chloride channels.</text>
</comment>
<proteinExistence type="inferred from homology"/>
<evidence type="ECO:0000256" key="2">
    <source>
        <dbReference type="ARBA" id="ARBA00022692"/>
    </source>
</evidence>
<feature type="region of interest" description="Disordered" evidence="7">
    <location>
        <begin position="402"/>
        <end position="440"/>
    </location>
</feature>
<reference evidence="8" key="1">
    <citation type="journal article" date="2013" name="Genetics">
        <title>The draft genome and transcriptome of Panagrellus redivivus are shaped by the harsh demands of a free-living lifestyle.</title>
        <authorList>
            <person name="Srinivasan J."/>
            <person name="Dillman A.R."/>
            <person name="Macchietto M.G."/>
            <person name="Heikkinen L."/>
            <person name="Lakso M."/>
            <person name="Fracchia K.M."/>
            <person name="Antoshechkin I."/>
            <person name="Mortazavi A."/>
            <person name="Wong G."/>
            <person name="Sternberg P.W."/>
        </authorList>
    </citation>
    <scope>NUCLEOTIDE SEQUENCE [LARGE SCALE GENOMIC DNA]</scope>
    <source>
        <strain evidence="8">MT8872</strain>
    </source>
</reference>
<evidence type="ECO:0000256" key="1">
    <source>
        <dbReference type="ARBA" id="ARBA00004370"/>
    </source>
</evidence>
<organism evidence="8 9">
    <name type="scientific">Panagrellus redivivus</name>
    <name type="common">Microworm</name>
    <dbReference type="NCBI Taxonomy" id="6233"/>
    <lineage>
        <taxon>Eukaryota</taxon>
        <taxon>Metazoa</taxon>
        <taxon>Ecdysozoa</taxon>
        <taxon>Nematoda</taxon>
        <taxon>Chromadorea</taxon>
        <taxon>Rhabditida</taxon>
        <taxon>Tylenchina</taxon>
        <taxon>Panagrolaimomorpha</taxon>
        <taxon>Panagrolaimoidea</taxon>
        <taxon>Panagrolaimidae</taxon>
        <taxon>Panagrellus</taxon>
    </lineage>
</organism>
<evidence type="ECO:0000313" key="8">
    <source>
        <dbReference type="Proteomes" id="UP000492821"/>
    </source>
</evidence>
<keyword evidence="6" id="KW-0407">Ion channel</keyword>
<dbReference type="InterPro" id="IPR021134">
    <property type="entry name" value="Bestrophin-like"/>
</dbReference>
<protein>
    <recommendedName>
        <fullName evidence="6">Bestrophin homolog</fullName>
    </recommendedName>
</protein>
<feature type="transmembrane region" description="Helical" evidence="6">
    <location>
        <begin position="72"/>
        <end position="91"/>
    </location>
</feature>
<evidence type="ECO:0000256" key="3">
    <source>
        <dbReference type="ARBA" id="ARBA00022989"/>
    </source>
</evidence>
<dbReference type="InterPro" id="IPR000615">
    <property type="entry name" value="Bestrophin"/>
</dbReference>
<comment type="similarity">
    <text evidence="5 6">Belongs to the anion channel-forming bestrophin (TC 1.A.46) family. Calcium-sensitive chloride channel subfamily.</text>
</comment>
<name>A0A7E4VFE0_PANRE</name>
<dbReference type="GO" id="GO:0005254">
    <property type="term" value="F:chloride channel activity"/>
    <property type="evidence" value="ECO:0007669"/>
    <property type="project" value="UniProtKB-KW"/>
</dbReference>
<dbReference type="Proteomes" id="UP000492821">
    <property type="component" value="Unassembled WGS sequence"/>
</dbReference>
<dbReference type="PANTHER" id="PTHR10736">
    <property type="entry name" value="BESTROPHIN"/>
    <property type="match status" value="1"/>
</dbReference>
<feature type="transmembrane region" description="Helical" evidence="6">
    <location>
        <begin position="32"/>
        <end position="52"/>
    </location>
</feature>
<evidence type="ECO:0000256" key="6">
    <source>
        <dbReference type="RuleBase" id="RU363126"/>
    </source>
</evidence>
<sequence>MTVSYTLDISRSNTKSVIKLLFRWRGSIWKAVWLQLLAWCIAYFSISIVYRFALSNDMQKSFDTLATYFETYLEKAIPLSFMLGFFVNFVINRWKEFFHGLGWIDDFALAIATYLRGSTEQTRVLRRTLIRYLVLTQTLVLRDISLQVRKRFPALETLIAAGLLTQDELERLEKIPDVYTRYWIPCHWISELLYEAREYGHISSDYLLEKISDESNKFRHGLAELLKFDWVPVPLVYPQVIFLTVRIFFALCLISRQFLRNDDHDIYVPVMTIFQFIVFMGWVKVAEALLNPLGEDDDDLECNYVIDKNLICGMAIVDQGGQPTPKLGKDIFWDDHHMAPLYSLESAKRSVHPLIGSACKVNLVSHVNEITMTPHKNKLAHMSDAERYERTRIVDVADHNVRHNVQKRKDRRSNPDKSLSDIRKRVRTDTLSRVDNNGNGNAFYPEVTIDSKNMVTTRH</sequence>
<evidence type="ECO:0000256" key="5">
    <source>
        <dbReference type="ARBA" id="ARBA00034769"/>
    </source>
</evidence>
<reference evidence="9" key="2">
    <citation type="submission" date="2020-10" db="UniProtKB">
        <authorList>
            <consortium name="WormBaseParasite"/>
        </authorList>
    </citation>
    <scope>IDENTIFICATION</scope>
</reference>
<keyword evidence="3 6" id="KW-1133">Transmembrane helix</keyword>
<evidence type="ECO:0000313" key="9">
    <source>
        <dbReference type="WBParaSite" id="Pan_g20436.t1"/>
    </source>
</evidence>
<dbReference type="GO" id="GO:0034707">
    <property type="term" value="C:chloride channel complex"/>
    <property type="evidence" value="ECO:0007669"/>
    <property type="project" value="UniProtKB-KW"/>
</dbReference>
<keyword evidence="6" id="KW-1003">Cell membrane</keyword>
<feature type="compositionally biased region" description="Basic residues" evidence="7">
    <location>
        <begin position="402"/>
        <end position="411"/>
    </location>
</feature>
<comment type="subcellular location">
    <subcellularLocation>
        <location evidence="6">Cell membrane</location>
        <topology evidence="6">Multi-pass membrane protein</topology>
    </subcellularLocation>
    <subcellularLocation>
        <location evidence="1">Membrane</location>
    </subcellularLocation>
</comment>
<feature type="transmembrane region" description="Helical" evidence="6">
    <location>
        <begin position="266"/>
        <end position="283"/>
    </location>
</feature>
<keyword evidence="4 6" id="KW-0472">Membrane</keyword>
<feature type="compositionally biased region" description="Basic and acidic residues" evidence="7">
    <location>
        <begin position="412"/>
        <end position="432"/>
    </location>
</feature>
<dbReference type="AlphaFoldDB" id="A0A7E4VFE0"/>
<keyword evidence="6" id="KW-0869">Chloride channel</keyword>
<keyword evidence="2 6" id="KW-0812">Transmembrane</keyword>
<keyword evidence="8" id="KW-1185">Reference proteome</keyword>